<feature type="region of interest" description="Disordered" evidence="4">
    <location>
        <begin position="1"/>
        <end position="28"/>
    </location>
</feature>
<keyword evidence="2" id="KW-0645">Protease</keyword>
<evidence type="ECO:0000313" key="7">
    <source>
        <dbReference type="Proteomes" id="UP000712281"/>
    </source>
</evidence>
<accession>A0A8S9KTB1</accession>
<organism evidence="6 7">
    <name type="scientific">Brassica cretica</name>
    <name type="common">Mustard</name>
    <dbReference type="NCBI Taxonomy" id="69181"/>
    <lineage>
        <taxon>Eukaryota</taxon>
        <taxon>Viridiplantae</taxon>
        <taxon>Streptophyta</taxon>
        <taxon>Embryophyta</taxon>
        <taxon>Tracheophyta</taxon>
        <taxon>Spermatophyta</taxon>
        <taxon>Magnoliopsida</taxon>
        <taxon>eudicotyledons</taxon>
        <taxon>Gunneridae</taxon>
        <taxon>Pentapetalae</taxon>
        <taxon>rosids</taxon>
        <taxon>malvids</taxon>
        <taxon>Brassicales</taxon>
        <taxon>Brassicaceae</taxon>
        <taxon>Brassiceae</taxon>
        <taxon>Brassica</taxon>
    </lineage>
</organism>
<evidence type="ECO:0000259" key="5">
    <source>
        <dbReference type="PROSITE" id="PS50600"/>
    </source>
</evidence>
<feature type="compositionally biased region" description="Acidic residues" evidence="4">
    <location>
        <begin position="535"/>
        <end position="560"/>
    </location>
</feature>
<dbReference type="GO" id="GO:0008234">
    <property type="term" value="F:cysteine-type peptidase activity"/>
    <property type="evidence" value="ECO:0007669"/>
    <property type="project" value="InterPro"/>
</dbReference>
<dbReference type="PANTHER" id="PTHR48449:SF1">
    <property type="entry name" value="DUF1985 DOMAIN-CONTAINING PROTEIN"/>
    <property type="match status" value="1"/>
</dbReference>
<evidence type="ECO:0000256" key="3">
    <source>
        <dbReference type="ARBA" id="ARBA00022801"/>
    </source>
</evidence>
<comment type="caution">
    <text evidence="6">The sequence shown here is derived from an EMBL/GenBank/DDBJ whole genome shotgun (WGS) entry which is preliminary data.</text>
</comment>
<dbReference type="Pfam" id="PF09331">
    <property type="entry name" value="DUF1985"/>
    <property type="match status" value="1"/>
</dbReference>
<feature type="compositionally biased region" description="Basic and acidic residues" evidence="4">
    <location>
        <begin position="561"/>
        <end position="570"/>
    </location>
</feature>
<evidence type="ECO:0000256" key="2">
    <source>
        <dbReference type="ARBA" id="ARBA00022670"/>
    </source>
</evidence>
<evidence type="ECO:0000256" key="1">
    <source>
        <dbReference type="ARBA" id="ARBA00005234"/>
    </source>
</evidence>
<keyword evidence="3" id="KW-0378">Hydrolase</keyword>
<name>A0A8S9KTB1_BRACR</name>
<dbReference type="Proteomes" id="UP000712281">
    <property type="component" value="Unassembled WGS sequence"/>
</dbReference>
<proteinExistence type="inferred from homology"/>
<dbReference type="InterPro" id="IPR038765">
    <property type="entry name" value="Papain-like_cys_pep_sf"/>
</dbReference>
<dbReference type="AlphaFoldDB" id="A0A8S9KTB1"/>
<dbReference type="GO" id="GO:0006508">
    <property type="term" value="P:proteolysis"/>
    <property type="evidence" value="ECO:0007669"/>
    <property type="project" value="UniProtKB-KW"/>
</dbReference>
<protein>
    <recommendedName>
        <fullName evidence="5">Ubiquitin-like protease family profile domain-containing protein</fullName>
    </recommendedName>
</protein>
<evidence type="ECO:0000256" key="4">
    <source>
        <dbReference type="SAM" id="MobiDB-lite"/>
    </source>
</evidence>
<dbReference type="InterPro" id="IPR003653">
    <property type="entry name" value="Peptidase_C48_C"/>
</dbReference>
<evidence type="ECO:0000313" key="6">
    <source>
        <dbReference type="EMBL" id="KAF2597715.1"/>
    </source>
</evidence>
<dbReference type="PROSITE" id="PS50600">
    <property type="entry name" value="ULP_PROTEASE"/>
    <property type="match status" value="1"/>
</dbReference>
<dbReference type="EMBL" id="QGKW02000717">
    <property type="protein sequence ID" value="KAF2597715.1"/>
    <property type="molecule type" value="Genomic_DNA"/>
</dbReference>
<sequence>MTTRRRRPGEEHVGEEDNSGGGSDERLPERLFATDRYPSRRLNIYLSLDFLVAVEDVLRGTPEMDRILGSCFGKLFELPVRRCSYSSVMIHALLARQLVTKKRYEAWPVFGGNPLRFSMVEFGRVTGLPCGEFEEGYVVDMKPKYKEKDYAYWDKLYDGRRDITIPDVVQMVTEDLTISRSRRLKLCLIIIVDGVLITSTQPARPTLKHVKRVESLKNFLAFQWGRESFYWTVSGMIPPKRIMGVCDDLTGEFCTKLRQKTKKMTGLPLALQLVAYECIPQLLARLGGNDDQKIIDCESLPQHTGLKLVDVLEAEHHHEPMMEIEPDKPDGWGEWDDEIDDRRVKYMVRLIEDGHKFKKSMWRGGDAAEDLYDHEKRKAANKRKRQGASAVMASATATTTFVGDDLGFLGSLREDKIGVNGENTASAVMASATATTTFVGDDLGFLGSLREDKIGVNDDKYEELVARFDALEKIVGWMKKRLGRRKRIGVTPRKEMFCSGRRLKEKKKKSAAAAEEEYFVDEDDVGISNENLPAESEDVEAEDEEDVEDSVGEDEEEDDQEKGSGAKDVEMEGMSSEEPSEVLAPLKEGNGVPLQWVDAGATAKSGCVLYRATTNKTFFVSEDEGCIDGGASGKMVVGEAKDGANVAEDGDEAESKESDGVIVKEHVGPSGDGGMDDCTTKVAQELSGLDKLVGEIVRGTSGEVDVGLEANAVIKEKDESYPEGGKKVSTHVSGAGEKGDEIKGLGKVDGVEDVADVGAVKASDGSEMITCSSDSSPCPRSEKHEPAEAEANLASLLLAKEPFSVDQIVPAVEDIDFGYFEKVMLANSKVLHLGAGKYDLDNQFFLDLATPCKWMSMKHMEVLVDYVSERHGALLKENRDMFVDPWFVDHLLGKDRLFKAAAYKGRVFSDPKLAGYLTKEGKKLGVDVDTVYGSMIWGTNHWVGLAINIRTWRVQVFDSDRSLRSMEEVMMIMSPIAQMLPYLVRKVCPPEFLLGHGLEPFVVDRMEVVYQNRHSGDCGPVAVKFMELSSTSVEQPGISDLTDNAVDIFRKQYAMDLYRDWIVPLYMGGDASK</sequence>
<feature type="domain" description="Ubiquitin-like protease family profile" evidence="5">
    <location>
        <begin position="823"/>
        <end position="1029"/>
    </location>
</feature>
<gene>
    <name evidence="6" type="ORF">F2Q68_00011784</name>
</gene>
<dbReference type="Gene3D" id="3.40.395.10">
    <property type="entry name" value="Adenoviral Proteinase, Chain A"/>
    <property type="match status" value="1"/>
</dbReference>
<dbReference type="InterPro" id="IPR015410">
    <property type="entry name" value="DUF1985"/>
</dbReference>
<comment type="similarity">
    <text evidence="1">Belongs to the peptidase C48 family.</text>
</comment>
<reference evidence="6" key="1">
    <citation type="submission" date="2019-12" db="EMBL/GenBank/DDBJ databases">
        <title>Genome sequencing and annotation of Brassica cretica.</title>
        <authorList>
            <person name="Studholme D.J."/>
            <person name="Sarris P.F."/>
        </authorList>
    </citation>
    <scope>NUCLEOTIDE SEQUENCE</scope>
    <source>
        <strain evidence="6">PFS-001/15</strain>
        <tissue evidence="6">Leaf</tissue>
    </source>
</reference>
<dbReference type="PANTHER" id="PTHR48449">
    <property type="entry name" value="DUF1985 DOMAIN-CONTAINING PROTEIN"/>
    <property type="match status" value="1"/>
</dbReference>
<feature type="region of interest" description="Disordered" evidence="4">
    <location>
        <begin position="522"/>
        <end position="580"/>
    </location>
</feature>
<feature type="region of interest" description="Disordered" evidence="4">
    <location>
        <begin position="721"/>
        <end position="743"/>
    </location>
</feature>
<dbReference type="SUPFAM" id="SSF54001">
    <property type="entry name" value="Cysteine proteinases"/>
    <property type="match status" value="1"/>
</dbReference>
<dbReference type="Pfam" id="PF02902">
    <property type="entry name" value="Peptidase_C48"/>
    <property type="match status" value="1"/>
</dbReference>